<dbReference type="InterPro" id="IPR050640">
    <property type="entry name" value="Bact_2-comp_sensor_kinase"/>
</dbReference>
<dbReference type="SUPFAM" id="SSF55874">
    <property type="entry name" value="ATPase domain of HSP90 chaperone/DNA topoisomerase II/histidine kinase"/>
    <property type="match status" value="1"/>
</dbReference>
<dbReference type="RefSeq" id="WP_068603805.1">
    <property type="nucleotide sequence ID" value="NZ_CP011388.1"/>
</dbReference>
<dbReference type="PROSITE" id="PS50885">
    <property type="entry name" value="HAMP"/>
    <property type="match status" value="1"/>
</dbReference>
<dbReference type="Pfam" id="PF06580">
    <property type="entry name" value="His_kinase"/>
    <property type="match status" value="1"/>
</dbReference>
<dbReference type="GO" id="GO:0005886">
    <property type="term" value="C:plasma membrane"/>
    <property type="evidence" value="ECO:0007669"/>
    <property type="project" value="UniProtKB-SubCell"/>
</dbReference>
<dbReference type="PANTHER" id="PTHR34220">
    <property type="entry name" value="SENSOR HISTIDINE KINASE YPDA"/>
    <property type="match status" value="1"/>
</dbReference>
<evidence type="ECO:0000313" key="10">
    <source>
        <dbReference type="Proteomes" id="UP000076927"/>
    </source>
</evidence>
<dbReference type="SMART" id="SM00304">
    <property type="entry name" value="HAMP"/>
    <property type="match status" value="1"/>
</dbReference>
<dbReference type="PATRIC" id="fig|1178515.4.peg.393"/>
<organism evidence="9 10">
    <name type="scientific">Paenibacillus swuensis</name>
    <dbReference type="NCBI Taxonomy" id="1178515"/>
    <lineage>
        <taxon>Bacteria</taxon>
        <taxon>Bacillati</taxon>
        <taxon>Bacillota</taxon>
        <taxon>Bacilli</taxon>
        <taxon>Bacillales</taxon>
        <taxon>Paenibacillaceae</taxon>
        <taxon>Paenibacillus</taxon>
    </lineage>
</organism>
<evidence type="ECO:0000256" key="1">
    <source>
        <dbReference type="ARBA" id="ARBA00004651"/>
    </source>
</evidence>
<keyword evidence="10" id="KW-1185">Reference proteome</keyword>
<protein>
    <recommendedName>
        <fullName evidence="8">HAMP domain-containing protein</fullName>
    </recommendedName>
</protein>
<evidence type="ECO:0000256" key="6">
    <source>
        <dbReference type="ARBA" id="ARBA00023136"/>
    </source>
</evidence>
<evidence type="ECO:0000313" key="9">
    <source>
        <dbReference type="EMBL" id="ANE45315.1"/>
    </source>
</evidence>
<feature type="domain" description="HAMP" evidence="8">
    <location>
        <begin position="327"/>
        <end position="379"/>
    </location>
</feature>
<evidence type="ECO:0000256" key="5">
    <source>
        <dbReference type="ARBA" id="ARBA00022777"/>
    </source>
</evidence>
<keyword evidence="4" id="KW-0808">Transferase</keyword>
<sequence>MKRYWQSLFHDIQMQPKLMIMYSACILFPLLLFGSVLFFIQMAQIKTEVTAGTTQLAKHINISLNEYLREMETISYMSYNNQELQNHLIQIMENSSSRGKTVSQAVQAIDTFLDDVLTVTDNIDFISIISNDDKTYTKSIYGPVRMNNLYLEEEMLEPLLRSHGETVVLPKHIADFQFAPPTPVFSVARKLLDFNSGYYIGYLLLYCNLNVLDRIANDTQVGSNGFWFVLTGSDQMLYAAENNLEKGWETQLISRLQKQTNGSHVVEFMGTKYLYVQNVSSKTGFRVVCMLPYIEVTQMGTMTIVLFVILAVAILLLAVLCSAMIAKSIVLPIRKMRAAMKRAQEGDLTVTVPAQGKNELGELAGNFNELVCRIGGLIETNRNIDMQRKIAEMEALKSKINPHFLYNTLETIRMQAVINDETEIAGSVTSLAKMLRYSISGTDDFVTLEKEITHVTHYLYLQKMRYQDKFEVEIHASPASMSCQVLKLTLQPIVENALQHGIEKKKGKVLLQLTAELLHGNLHIYVKDNGAGMNEERLHHVRRALEDKDAKLHGEHIGLQNVQSRIQLIFGTAYGMQINSTHHEGTCVELKLPARSASMYG</sequence>
<name>A0A172TE30_9BACL</name>
<feature type="transmembrane region" description="Helical" evidence="7">
    <location>
        <begin position="20"/>
        <end position="40"/>
    </location>
</feature>
<dbReference type="OrthoDB" id="9776552at2"/>
<dbReference type="GO" id="GO:0000155">
    <property type="term" value="F:phosphorelay sensor kinase activity"/>
    <property type="evidence" value="ECO:0007669"/>
    <property type="project" value="InterPro"/>
</dbReference>
<dbReference type="CDD" id="cd06225">
    <property type="entry name" value="HAMP"/>
    <property type="match status" value="1"/>
</dbReference>
<evidence type="ECO:0000256" key="7">
    <source>
        <dbReference type="SAM" id="Phobius"/>
    </source>
</evidence>
<evidence type="ECO:0000256" key="3">
    <source>
        <dbReference type="ARBA" id="ARBA00022553"/>
    </source>
</evidence>
<keyword evidence="7" id="KW-0812">Transmembrane</keyword>
<dbReference type="STRING" id="1178515.SY83_02070"/>
<dbReference type="AlphaFoldDB" id="A0A172TE30"/>
<dbReference type="Gene3D" id="6.10.340.10">
    <property type="match status" value="1"/>
</dbReference>
<keyword evidence="5" id="KW-0418">Kinase</keyword>
<reference evidence="9 10" key="1">
    <citation type="submission" date="2015-01" db="EMBL/GenBank/DDBJ databases">
        <title>Paenibacillus swuensis/DY6/whole genome sequencing.</title>
        <authorList>
            <person name="Kim M.K."/>
            <person name="Srinivasan S."/>
            <person name="Lee J.-J."/>
        </authorList>
    </citation>
    <scope>NUCLEOTIDE SEQUENCE [LARGE SCALE GENOMIC DNA]</scope>
    <source>
        <strain evidence="9 10">DY6</strain>
    </source>
</reference>
<dbReference type="SMART" id="SM00387">
    <property type="entry name" value="HATPase_c"/>
    <property type="match status" value="1"/>
</dbReference>
<gene>
    <name evidence="9" type="ORF">SY83_02070</name>
</gene>
<evidence type="ECO:0000256" key="4">
    <source>
        <dbReference type="ARBA" id="ARBA00022679"/>
    </source>
</evidence>
<dbReference type="InterPro" id="IPR003660">
    <property type="entry name" value="HAMP_dom"/>
</dbReference>
<dbReference type="EMBL" id="CP011388">
    <property type="protein sequence ID" value="ANE45315.1"/>
    <property type="molecule type" value="Genomic_DNA"/>
</dbReference>
<keyword evidence="3" id="KW-0597">Phosphoprotein</keyword>
<evidence type="ECO:0000256" key="2">
    <source>
        <dbReference type="ARBA" id="ARBA00022475"/>
    </source>
</evidence>
<dbReference type="Proteomes" id="UP000076927">
    <property type="component" value="Chromosome"/>
</dbReference>
<dbReference type="Pfam" id="PF00672">
    <property type="entry name" value="HAMP"/>
    <property type="match status" value="1"/>
</dbReference>
<accession>A0A172TE30</accession>
<feature type="transmembrane region" description="Helical" evidence="7">
    <location>
        <begin position="304"/>
        <end position="326"/>
    </location>
</feature>
<dbReference type="InterPro" id="IPR010559">
    <property type="entry name" value="Sig_transdc_His_kin_internal"/>
</dbReference>
<dbReference type="KEGG" id="pswu:SY83_02070"/>
<keyword evidence="6 7" id="KW-0472">Membrane</keyword>
<dbReference type="InterPro" id="IPR003594">
    <property type="entry name" value="HATPase_dom"/>
</dbReference>
<keyword evidence="7" id="KW-1133">Transmembrane helix</keyword>
<proteinExistence type="predicted"/>
<evidence type="ECO:0000259" key="8">
    <source>
        <dbReference type="PROSITE" id="PS50885"/>
    </source>
</evidence>
<dbReference type="SUPFAM" id="SSF158472">
    <property type="entry name" value="HAMP domain-like"/>
    <property type="match status" value="1"/>
</dbReference>
<keyword evidence="2" id="KW-1003">Cell membrane</keyword>
<dbReference type="Gene3D" id="3.30.565.10">
    <property type="entry name" value="Histidine kinase-like ATPase, C-terminal domain"/>
    <property type="match status" value="1"/>
</dbReference>
<comment type="subcellular location">
    <subcellularLocation>
        <location evidence="1">Cell membrane</location>
        <topology evidence="1">Multi-pass membrane protein</topology>
    </subcellularLocation>
</comment>
<dbReference type="Pfam" id="PF02518">
    <property type="entry name" value="HATPase_c"/>
    <property type="match status" value="1"/>
</dbReference>
<dbReference type="PANTHER" id="PTHR34220:SF7">
    <property type="entry name" value="SENSOR HISTIDINE KINASE YPDA"/>
    <property type="match status" value="1"/>
</dbReference>
<dbReference type="InterPro" id="IPR036890">
    <property type="entry name" value="HATPase_C_sf"/>
</dbReference>